<comment type="caution">
    <text evidence="1">The sequence shown here is derived from an EMBL/GenBank/DDBJ whole genome shotgun (WGS) entry which is preliminary data.</text>
</comment>
<proteinExistence type="predicted"/>
<dbReference type="AlphaFoldDB" id="A0A9N9B9D3"/>
<reference evidence="1" key="1">
    <citation type="submission" date="2021-06" db="EMBL/GenBank/DDBJ databases">
        <authorList>
            <person name="Kallberg Y."/>
            <person name="Tangrot J."/>
            <person name="Rosling A."/>
        </authorList>
    </citation>
    <scope>NUCLEOTIDE SEQUENCE</scope>
    <source>
        <strain evidence="1">87-6 pot B 2015</strain>
    </source>
</reference>
<organism evidence="1 2">
    <name type="scientific">Funneliformis mosseae</name>
    <name type="common">Endomycorrhizal fungus</name>
    <name type="synonym">Glomus mosseae</name>
    <dbReference type="NCBI Taxonomy" id="27381"/>
    <lineage>
        <taxon>Eukaryota</taxon>
        <taxon>Fungi</taxon>
        <taxon>Fungi incertae sedis</taxon>
        <taxon>Mucoromycota</taxon>
        <taxon>Glomeromycotina</taxon>
        <taxon>Glomeromycetes</taxon>
        <taxon>Glomerales</taxon>
        <taxon>Glomeraceae</taxon>
        <taxon>Funneliformis</taxon>
    </lineage>
</organism>
<feature type="non-terminal residue" evidence="1">
    <location>
        <position position="1"/>
    </location>
</feature>
<sequence>MDTLSTYNSHKEGLGVETLERLELWYRQIWKESPMFVLYQAEDFVIYCIQEKTTVYQQLGQVNSIIIPKENIQHETNDYTDIILQIGEIINVKDVDSLGKRSYG</sequence>
<name>A0A9N9B9D3_FUNMO</name>
<dbReference type="Proteomes" id="UP000789375">
    <property type="component" value="Unassembled WGS sequence"/>
</dbReference>
<accession>A0A9N9B9D3</accession>
<keyword evidence="2" id="KW-1185">Reference proteome</keyword>
<protein>
    <submittedName>
        <fullName evidence="1">9816_t:CDS:1</fullName>
    </submittedName>
</protein>
<dbReference type="EMBL" id="CAJVPP010001439">
    <property type="protein sequence ID" value="CAG8555443.1"/>
    <property type="molecule type" value="Genomic_DNA"/>
</dbReference>
<evidence type="ECO:0000313" key="1">
    <source>
        <dbReference type="EMBL" id="CAG8555443.1"/>
    </source>
</evidence>
<gene>
    <name evidence="1" type="ORF">FMOSSE_LOCUS6687</name>
</gene>
<evidence type="ECO:0000313" key="2">
    <source>
        <dbReference type="Proteomes" id="UP000789375"/>
    </source>
</evidence>